<organism evidence="1 2">
    <name type="scientific">Hymenobacter jeongseonensis</name>
    <dbReference type="NCBI Taxonomy" id="2791027"/>
    <lineage>
        <taxon>Bacteria</taxon>
        <taxon>Pseudomonadati</taxon>
        <taxon>Bacteroidota</taxon>
        <taxon>Cytophagia</taxon>
        <taxon>Cytophagales</taxon>
        <taxon>Hymenobacteraceae</taxon>
        <taxon>Hymenobacter</taxon>
    </lineage>
</organism>
<dbReference type="Proteomes" id="UP000597617">
    <property type="component" value="Unassembled WGS sequence"/>
</dbReference>
<keyword evidence="2" id="KW-1185">Reference proteome</keyword>
<proteinExistence type="predicted"/>
<gene>
    <name evidence="1" type="ORF">I2I05_19145</name>
</gene>
<sequence>MLHKLLATASDLEHWADLLEGKSTFPELLRRLISRTTRSLTSISFSSAEGVQLGGWDGITTAEEATKFVPANSTGWELGTNKGQKGKADDDYETRTAEPLELKPSDATFIFCTPRRWGQRRKWAAARRGEGRWRDVRAYDADDLIAWLTESPATHIWLSHLLGKHPEGVQDLESWWDGWAAQTTPVMQGHWLLAGRSIAQNALVTWLTAAPATPQVHSLFASTADEARAFVASCLLALPLPERTTLLAQTVVVSSESAWQQLILFNEPLLLLVNFESERINQLQAAATRQGHRVLLPRAANELRDGYTAIPPLQREALQQALEQASFTRLDAAEKASLARRSFTAFHRTLLTDKSLHHLWWQDSGVARQLLPLLLLNRWQTTSPGDQLVVEMLSGQPYQAMETLLRTWAQQPAAPVRLLDREWFILDPADVWEQTAAYLTSDLLKSFSEVVQHVLGAPLARFDLAPDERRFAGLRGPQDDYSNTLRHGLTTSLALLSTHTPPAAPARRVPGWVGGQVHQLVANALQDANGYLLASLDNHLPPLAEAAPDVFLSTILQGLRNSAPALVKLFEEEAGLFHSTAHHTGLLWALEGLAWPPQYFPDATLALAILTRLDPGGQLANRPINSLRTIFLTWRPQTNASVEERLTVLDRIQQMEPEVSWRLLKLLLPSAHDTSFGTHVPTFQWRDWGVNPDQRTPIKEYHNYLIGLTERVLHAAGTIPQRWGQLMGELPEWMARLPNAGLRKQVLAALSQLASVPLSESDRLTLLQELRDLLNRHRSFKQADWTWSEAQLAPLALLYEELQPSDLISRHAWLFEQWPKLPEGIERRSSADAEEVISKRQEQALSEILAALGNEAISQLLPVITNPFWLGRICGQSTHISDAEKLQLFKRYAAAVEEREADFGRGLASSFILALGEENARIEVLSENIAWQPNQAGIWLANMPMKATTWHLAKELGPEVVAEYWKRAWHYVKNDAEAPEAVQNFLTHGRPEAAANVLTMLQHHDNERLPASLVLATLEALLAAQLKTDQPLVQRYELETLLSELPYAPVEYRSQAIKLAFLFSSAVPLENPQLLNEELERNPAFYIELLEGLYKPDNASETEIEALPEQEREIKQLFASQAWSILHHWESVPGVQPNGTLDGPYLHDWVNQARELASEKRIIKGFDIQLGLLLSHAPVGTDGVWPPQAVCQLLEEEGANETVARHIHMGRYNIHGRTHTVDGGRREENLAADYANWAQKLQTRYPTTARILRGLHNDFKAQAENERHRADREDQFGY</sequence>
<reference evidence="1 2" key="1">
    <citation type="submission" date="2020-11" db="EMBL/GenBank/DDBJ databases">
        <authorList>
            <person name="Kim M.K."/>
        </authorList>
    </citation>
    <scope>NUCLEOTIDE SEQUENCE [LARGE SCALE GENOMIC DNA]</scope>
    <source>
        <strain evidence="1 2">BT683</strain>
    </source>
</reference>
<dbReference type="EMBL" id="JADQDQ010000013">
    <property type="protein sequence ID" value="MBF9239518.1"/>
    <property type="molecule type" value="Genomic_DNA"/>
</dbReference>
<dbReference type="RefSeq" id="WP_196283870.1">
    <property type="nucleotide sequence ID" value="NZ_JADQDQ010000013.1"/>
</dbReference>
<protein>
    <submittedName>
        <fullName evidence="1">Uncharacterized protein</fullName>
    </submittedName>
</protein>
<accession>A0ABS0IMF2</accession>
<comment type="caution">
    <text evidence="1">The sequence shown here is derived from an EMBL/GenBank/DDBJ whole genome shotgun (WGS) entry which is preliminary data.</text>
</comment>
<evidence type="ECO:0000313" key="1">
    <source>
        <dbReference type="EMBL" id="MBF9239518.1"/>
    </source>
</evidence>
<evidence type="ECO:0000313" key="2">
    <source>
        <dbReference type="Proteomes" id="UP000597617"/>
    </source>
</evidence>
<name>A0ABS0IMF2_9BACT</name>